<feature type="transmembrane region" description="Helical" evidence="9">
    <location>
        <begin position="314"/>
        <end position="336"/>
    </location>
</feature>
<feature type="transmembrane region" description="Helical" evidence="9">
    <location>
        <begin position="377"/>
        <end position="396"/>
    </location>
</feature>
<comment type="caution">
    <text evidence="11">The sequence shown here is derived from an EMBL/GenBank/DDBJ whole genome shotgun (WGS) entry which is preliminary data.</text>
</comment>
<name>A0ABV5MEQ3_9ACTN</name>
<dbReference type="CDD" id="cd17471">
    <property type="entry name" value="MFS_Set"/>
    <property type="match status" value="1"/>
</dbReference>
<evidence type="ECO:0000256" key="1">
    <source>
        <dbReference type="ARBA" id="ARBA00004651"/>
    </source>
</evidence>
<feature type="transmembrane region" description="Helical" evidence="9">
    <location>
        <begin position="58"/>
        <end position="76"/>
    </location>
</feature>
<feature type="transmembrane region" description="Helical" evidence="9">
    <location>
        <begin position="258"/>
        <end position="279"/>
    </location>
</feature>
<evidence type="ECO:0000256" key="6">
    <source>
        <dbReference type="ARBA" id="ARBA00022692"/>
    </source>
</evidence>
<keyword evidence="8 9" id="KW-0472">Membrane</keyword>
<dbReference type="EMBL" id="JBHMCA010000052">
    <property type="protein sequence ID" value="MFB9447306.1"/>
    <property type="molecule type" value="Genomic_DNA"/>
</dbReference>
<dbReference type="Gene3D" id="1.20.1250.20">
    <property type="entry name" value="MFS general substrate transporter like domains"/>
    <property type="match status" value="2"/>
</dbReference>
<dbReference type="PROSITE" id="PS50850">
    <property type="entry name" value="MFS"/>
    <property type="match status" value="1"/>
</dbReference>
<evidence type="ECO:0000256" key="5">
    <source>
        <dbReference type="ARBA" id="ARBA00022597"/>
    </source>
</evidence>
<dbReference type="RefSeq" id="WP_246655379.1">
    <property type="nucleotide sequence ID" value="NZ_CP061913.1"/>
</dbReference>
<proteinExistence type="inferred from homology"/>
<evidence type="ECO:0000313" key="12">
    <source>
        <dbReference type="Proteomes" id="UP001589608"/>
    </source>
</evidence>
<dbReference type="InterPro" id="IPR036259">
    <property type="entry name" value="MFS_trans_sf"/>
</dbReference>
<dbReference type="PANTHER" id="PTHR23535">
    <property type="entry name" value="SUGAR EFFLUX TRANSPORTER A-RELATED"/>
    <property type="match status" value="1"/>
</dbReference>
<dbReference type="SUPFAM" id="SSF103473">
    <property type="entry name" value="MFS general substrate transporter"/>
    <property type="match status" value="1"/>
</dbReference>
<dbReference type="Proteomes" id="UP001589608">
    <property type="component" value="Unassembled WGS sequence"/>
</dbReference>
<accession>A0ABV5MEQ3</accession>
<evidence type="ECO:0000259" key="10">
    <source>
        <dbReference type="PROSITE" id="PS50850"/>
    </source>
</evidence>
<keyword evidence="12" id="KW-1185">Reference proteome</keyword>
<feature type="transmembrane region" description="Helical" evidence="9">
    <location>
        <begin position="88"/>
        <end position="107"/>
    </location>
</feature>
<feature type="domain" description="Major facilitator superfamily (MFS) profile" evidence="10">
    <location>
        <begin position="21"/>
        <end position="401"/>
    </location>
</feature>
<dbReference type="PANTHER" id="PTHR23535:SF2">
    <property type="entry name" value="SUGAR EFFLUX TRANSPORTER A-RELATED"/>
    <property type="match status" value="1"/>
</dbReference>
<reference evidence="11 12" key="1">
    <citation type="submission" date="2024-09" db="EMBL/GenBank/DDBJ databases">
        <authorList>
            <person name="Sun Q."/>
            <person name="Mori K."/>
        </authorList>
    </citation>
    <scope>NUCLEOTIDE SEQUENCE [LARGE SCALE GENOMIC DNA]</scope>
    <source>
        <strain evidence="11 12">JCM 3307</strain>
    </source>
</reference>
<feature type="transmembrane region" description="Helical" evidence="9">
    <location>
        <begin position="179"/>
        <end position="198"/>
    </location>
</feature>
<evidence type="ECO:0000256" key="7">
    <source>
        <dbReference type="ARBA" id="ARBA00022989"/>
    </source>
</evidence>
<dbReference type="Pfam" id="PF07690">
    <property type="entry name" value="MFS_1"/>
    <property type="match status" value="1"/>
</dbReference>
<keyword evidence="4" id="KW-1003">Cell membrane</keyword>
<sequence length="403" mass="42378">MTTTTDSAASARPRLRGLARTLLPLSLMFLAVGMGTAVVFPFIALFLNTELHAGPGRVTLFLVASPLAGVLVTTLVGRLSDRGPYRRWILVIAALGGVTCTGLYTVVRDYWVLLALSVSVFALSGSLFPQTFAYARQVLERDSPDRAAFGISAMRTVFSLAWVGGPALAALLLDVGGFRLLYGVAAGLYLTAALVAVLRLETLPAPPRETADESSTPLTVPRPLLWATVAAFVLLQTPMTLAVQALPLFISRDLHAEASAAGLILGLCAALEIPLMLGLGALTTRFRLSTLVRIGAACAVVYYAIGWASPNVWVLAAAQPVNAAFIAAISGVGITYMQDMMPGRPGHATTLFTNTFPIGAMLAGSLLGVAAHFGYRSAWAISTGLCLAGLLLLLVARARRTAR</sequence>
<keyword evidence="7 9" id="KW-1133">Transmembrane helix</keyword>
<keyword evidence="6 9" id="KW-0812">Transmembrane</keyword>
<protein>
    <submittedName>
        <fullName evidence="11">Sugar efflux transporter</fullName>
    </submittedName>
</protein>
<dbReference type="InterPro" id="IPR020846">
    <property type="entry name" value="MFS_dom"/>
</dbReference>
<keyword evidence="3" id="KW-0813">Transport</keyword>
<evidence type="ECO:0000256" key="3">
    <source>
        <dbReference type="ARBA" id="ARBA00022448"/>
    </source>
</evidence>
<feature type="transmembrane region" description="Helical" evidence="9">
    <location>
        <begin position="22"/>
        <end position="46"/>
    </location>
</feature>
<feature type="transmembrane region" description="Helical" evidence="9">
    <location>
        <begin position="348"/>
        <end position="371"/>
    </location>
</feature>
<gene>
    <name evidence="11" type="ORF">ACFFTR_29800</name>
</gene>
<feature type="transmembrane region" description="Helical" evidence="9">
    <location>
        <begin position="147"/>
        <end position="173"/>
    </location>
</feature>
<evidence type="ECO:0000256" key="9">
    <source>
        <dbReference type="SAM" id="Phobius"/>
    </source>
</evidence>
<evidence type="ECO:0000313" key="11">
    <source>
        <dbReference type="EMBL" id="MFB9447306.1"/>
    </source>
</evidence>
<evidence type="ECO:0000256" key="2">
    <source>
        <dbReference type="ARBA" id="ARBA00006523"/>
    </source>
</evidence>
<feature type="transmembrane region" description="Helical" evidence="9">
    <location>
        <begin position="113"/>
        <end position="135"/>
    </location>
</feature>
<feature type="transmembrane region" description="Helical" evidence="9">
    <location>
        <begin position="224"/>
        <end position="246"/>
    </location>
</feature>
<dbReference type="InterPro" id="IPR011701">
    <property type="entry name" value="MFS"/>
</dbReference>
<comment type="subcellular location">
    <subcellularLocation>
        <location evidence="1">Cell membrane</location>
        <topology evidence="1">Multi-pass membrane protein</topology>
    </subcellularLocation>
</comment>
<evidence type="ECO:0000256" key="8">
    <source>
        <dbReference type="ARBA" id="ARBA00023136"/>
    </source>
</evidence>
<evidence type="ECO:0000256" key="4">
    <source>
        <dbReference type="ARBA" id="ARBA00022475"/>
    </source>
</evidence>
<keyword evidence="5" id="KW-0762">Sugar transport</keyword>
<feature type="transmembrane region" description="Helical" evidence="9">
    <location>
        <begin position="291"/>
        <end position="308"/>
    </location>
</feature>
<organism evidence="11 12">
    <name type="scientific">Dactylosporangium vinaceum</name>
    <dbReference type="NCBI Taxonomy" id="53362"/>
    <lineage>
        <taxon>Bacteria</taxon>
        <taxon>Bacillati</taxon>
        <taxon>Actinomycetota</taxon>
        <taxon>Actinomycetes</taxon>
        <taxon>Micromonosporales</taxon>
        <taxon>Micromonosporaceae</taxon>
        <taxon>Dactylosporangium</taxon>
    </lineage>
</organism>
<comment type="similarity">
    <text evidence="2">Belongs to the major facilitator superfamily. Set transporter family.</text>
</comment>